<dbReference type="PROSITE" id="PS50943">
    <property type="entry name" value="HTH_CROC1"/>
    <property type="match status" value="1"/>
</dbReference>
<dbReference type="EMBL" id="LJCQ01000147">
    <property type="protein sequence ID" value="KPV47017.1"/>
    <property type="molecule type" value="Genomic_DNA"/>
</dbReference>
<dbReference type="InterPro" id="IPR046353">
    <property type="entry name" value="CBS_C"/>
</dbReference>
<feature type="domain" description="CBS" evidence="4">
    <location>
        <begin position="73"/>
        <end position="129"/>
    </location>
</feature>
<evidence type="ECO:0000256" key="1">
    <source>
        <dbReference type="ARBA" id="ARBA00023122"/>
    </source>
</evidence>
<feature type="domain" description="HTH cro/C1-type" evidence="3">
    <location>
        <begin position="8"/>
        <end position="62"/>
    </location>
</feature>
<evidence type="ECO:0000313" key="5">
    <source>
        <dbReference type="EMBL" id="KPV47017.1"/>
    </source>
</evidence>
<dbReference type="SMR" id="A0A0P9EST6"/>
<dbReference type="SMART" id="SM00530">
    <property type="entry name" value="HTH_XRE"/>
    <property type="match status" value="1"/>
</dbReference>
<dbReference type="InterPro" id="IPR001387">
    <property type="entry name" value="Cro/C1-type_HTH"/>
</dbReference>
<dbReference type="InterPro" id="IPR051257">
    <property type="entry name" value="Diverse_CBS-Domain"/>
</dbReference>
<dbReference type="AlphaFoldDB" id="A0A0P9EST6"/>
<dbReference type="RefSeq" id="WP_048102106.1">
    <property type="nucleotide sequence ID" value="NZ_JBBYJF010000006.1"/>
</dbReference>
<dbReference type="GeneID" id="84222106"/>
<dbReference type="Proteomes" id="UP000050515">
    <property type="component" value="Unassembled WGS sequence"/>
</dbReference>
<evidence type="ECO:0000313" key="8">
    <source>
        <dbReference type="Proteomes" id="UP000050515"/>
    </source>
</evidence>
<dbReference type="PANTHER" id="PTHR43080:SF4">
    <property type="entry name" value="CRO-LIKE PROTEIN"/>
    <property type="match status" value="1"/>
</dbReference>
<protein>
    <submittedName>
        <fullName evidence="5">Transcriptional regulator</fullName>
    </submittedName>
</protein>
<comment type="caution">
    <text evidence="5">The sequence shown here is derived from an EMBL/GenBank/DDBJ whole genome shotgun (WGS) entry which is preliminary data.</text>
</comment>
<dbReference type="SUPFAM" id="SSF47413">
    <property type="entry name" value="lambda repressor-like DNA-binding domains"/>
    <property type="match status" value="1"/>
</dbReference>
<dbReference type="PROSITE" id="PS51371">
    <property type="entry name" value="CBS"/>
    <property type="match status" value="1"/>
</dbReference>
<dbReference type="InterPro" id="IPR046342">
    <property type="entry name" value="CBS_dom_sf"/>
</dbReference>
<dbReference type="CDD" id="cd04608">
    <property type="entry name" value="CBS_pair_CBS"/>
    <property type="match status" value="1"/>
</dbReference>
<evidence type="ECO:0000313" key="6">
    <source>
        <dbReference type="EMBL" id="KQB34469.1"/>
    </source>
</evidence>
<dbReference type="EMBL" id="LKBG01000239">
    <property type="protein sequence ID" value="KQB34469.1"/>
    <property type="molecule type" value="Genomic_DNA"/>
</dbReference>
<dbReference type="PIRSF" id="PIRSF037253">
    <property type="entry name" value="HTH_CBS_prd"/>
    <property type="match status" value="1"/>
</dbReference>
<dbReference type="CDD" id="cd00093">
    <property type="entry name" value="HTH_XRE"/>
    <property type="match status" value="1"/>
</dbReference>
<evidence type="ECO:0000256" key="2">
    <source>
        <dbReference type="PROSITE-ProRule" id="PRU00703"/>
    </source>
</evidence>
<evidence type="ECO:0000259" key="4">
    <source>
        <dbReference type="PROSITE" id="PS51371"/>
    </source>
</evidence>
<dbReference type="SMART" id="SM00116">
    <property type="entry name" value="CBS"/>
    <property type="match status" value="2"/>
</dbReference>
<reference evidence="5 8" key="1">
    <citation type="submission" date="2015-09" db="EMBL/GenBank/DDBJ databases">
        <title>Draft genome sequence of Acidiplasma aeolicum DSM 18409.</title>
        <authorList>
            <person name="Hemp J."/>
        </authorList>
    </citation>
    <scope>NUCLEOTIDE SEQUENCE [LARGE SCALE GENOMIC DNA]</scope>
    <source>
        <strain evidence="5 8">V</strain>
    </source>
</reference>
<sequence length="192" mass="21402">MLPSIEELRKMRKSLGISQKELARISGVSQSYIARLEKGEINPAYDKVRKIFEYLNASGNKAREIDLKAEIIMTKNVVTCEMNDSIITALNKMREKGFSQLPVVTSDRRIIGTITESDINDMLIKGTSIESLKHLTVRKVMGAVLPQLDKDSPISMIYPLLKYSNAVLIVDGTELKGIITKADILKAVETYG</sequence>
<dbReference type="GO" id="GO:0003677">
    <property type="term" value="F:DNA binding"/>
    <property type="evidence" value="ECO:0007669"/>
    <property type="project" value="InterPro"/>
</dbReference>
<dbReference type="Pfam" id="PF01381">
    <property type="entry name" value="HTH_3"/>
    <property type="match status" value="1"/>
</dbReference>
<dbReference type="Proteomes" id="UP000050320">
    <property type="component" value="Unassembled WGS sequence"/>
</dbReference>
<dbReference type="Gene3D" id="3.10.580.10">
    <property type="entry name" value="CBS-domain"/>
    <property type="match status" value="1"/>
</dbReference>
<proteinExistence type="predicted"/>
<dbReference type="OrthoDB" id="30763at2157"/>
<gene>
    <name evidence="6" type="ORF">AOG54_04835</name>
    <name evidence="5" type="ORF">SE19_02925</name>
</gene>
<name>A0A0P9EST6_9ARCH</name>
<evidence type="ECO:0000259" key="3">
    <source>
        <dbReference type="PROSITE" id="PS50943"/>
    </source>
</evidence>
<organism evidence="5 8">
    <name type="scientific">Acidiplasma aeolicum</name>
    <dbReference type="NCBI Taxonomy" id="507754"/>
    <lineage>
        <taxon>Archaea</taxon>
        <taxon>Methanobacteriati</taxon>
        <taxon>Thermoplasmatota</taxon>
        <taxon>Thermoplasmata</taxon>
        <taxon>Thermoplasmatales</taxon>
        <taxon>Ferroplasmaceae</taxon>
        <taxon>Acidiplasma</taxon>
    </lineage>
</organism>
<evidence type="ECO:0000313" key="7">
    <source>
        <dbReference type="Proteomes" id="UP000050320"/>
    </source>
</evidence>
<keyword evidence="7" id="KW-1185">Reference proteome</keyword>
<dbReference type="Gene3D" id="1.10.260.40">
    <property type="entry name" value="lambda repressor-like DNA-binding domains"/>
    <property type="match status" value="1"/>
</dbReference>
<dbReference type="PATRIC" id="fig|507754.4.peg.919"/>
<accession>A0A0P9EST6</accession>
<dbReference type="InterPro" id="IPR010982">
    <property type="entry name" value="Lambda_DNA-bd_dom_sf"/>
</dbReference>
<dbReference type="Pfam" id="PF00571">
    <property type="entry name" value="CBS"/>
    <property type="match status" value="2"/>
</dbReference>
<dbReference type="PANTHER" id="PTHR43080">
    <property type="entry name" value="CBS DOMAIN-CONTAINING PROTEIN CBSX3, MITOCHONDRIAL"/>
    <property type="match status" value="1"/>
</dbReference>
<keyword evidence="1 2" id="KW-0129">CBS domain</keyword>
<reference evidence="6 7" key="2">
    <citation type="submission" date="2015-09" db="EMBL/GenBank/DDBJ databases">
        <title>Heavy metals and arsenic resistance mechanisms in polyextremophilic archaea of the family Ferroplasmaceae.</title>
        <authorList>
            <person name="Bulaev A.G."/>
            <person name="Kanygina A.V."/>
        </authorList>
    </citation>
    <scope>NUCLEOTIDE SEQUENCE [LARGE SCALE GENOMIC DNA]</scope>
    <source>
        <strain evidence="6 7">VT</strain>
    </source>
</reference>
<dbReference type="InterPro" id="IPR017158">
    <property type="entry name" value="Tscrpt-reg_CBS-contain_prd"/>
</dbReference>
<dbReference type="SUPFAM" id="SSF54631">
    <property type="entry name" value="CBS-domain pair"/>
    <property type="match status" value="1"/>
</dbReference>
<dbReference type="InterPro" id="IPR000644">
    <property type="entry name" value="CBS_dom"/>
</dbReference>